<name>R4YMS8_OLEAN</name>
<dbReference type="PROSITE" id="PS51257">
    <property type="entry name" value="PROKAR_LIPOPROTEIN"/>
    <property type="match status" value="1"/>
</dbReference>
<reference evidence="2 3" key="1">
    <citation type="journal article" date="2013" name="Nat. Commun.">
        <title>Genome sequence and functional genomic analysis of the oil-degrading bacterium Oleispira antarctica.</title>
        <authorList>
            <person name="Kube M."/>
            <person name="Chernikova T.N."/>
            <person name="Al-Ramahi Y."/>
            <person name="Beloqui A."/>
            <person name="Lopez-Cortez N."/>
            <person name="Guazzaroni M.E."/>
            <person name="Heipieper H.J."/>
            <person name="Klages S."/>
            <person name="Kotsyurbenko O.R."/>
            <person name="Langer I."/>
            <person name="Nechitaylo T.Y."/>
            <person name="Lunsdorf H."/>
            <person name="Fernandez M."/>
            <person name="Juarez S."/>
            <person name="Ciordia S."/>
            <person name="Singer A."/>
            <person name="Kagan O."/>
            <person name="Egorova O."/>
            <person name="Petit P.A."/>
            <person name="Stogios P."/>
            <person name="Kim Y."/>
            <person name="Tchigvintsev A."/>
            <person name="Flick R."/>
            <person name="Denaro R."/>
            <person name="Genovese M."/>
            <person name="Albar J.P."/>
            <person name="Reva O.N."/>
            <person name="Martinez-Gomariz M."/>
            <person name="Tran H."/>
            <person name="Ferrer M."/>
            <person name="Savchenko A."/>
            <person name="Yakunin A.F."/>
            <person name="Yakimov M.M."/>
            <person name="Golyshina O.V."/>
            <person name="Reinhardt R."/>
            <person name="Golyshin P.N."/>
        </authorList>
    </citation>
    <scope>NUCLEOTIDE SEQUENCE [LARGE SCALE GENOMIC DNA]</scope>
</reference>
<feature type="chain" id="PRO_5004383295" description="Lipoprotein" evidence="1">
    <location>
        <begin position="28"/>
        <end position="243"/>
    </location>
</feature>
<feature type="signal peptide" evidence="1">
    <location>
        <begin position="1"/>
        <end position="27"/>
    </location>
</feature>
<evidence type="ECO:0000313" key="3">
    <source>
        <dbReference type="Proteomes" id="UP000032749"/>
    </source>
</evidence>
<accession>R4YMS8</accession>
<protein>
    <recommendedName>
        <fullName evidence="4">Lipoprotein</fullName>
    </recommendedName>
</protein>
<dbReference type="OrthoDB" id="6121551at2"/>
<dbReference type="Proteomes" id="UP000032749">
    <property type="component" value="Chromosome"/>
</dbReference>
<evidence type="ECO:0000313" key="2">
    <source>
        <dbReference type="EMBL" id="CCK76301.1"/>
    </source>
</evidence>
<keyword evidence="1" id="KW-0732">Signal</keyword>
<dbReference type="HOGENOM" id="CLU_1208389_0_0_6"/>
<dbReference type="AlphaFoldDB" id="R4YMS8"/>
<dbReference type="STRING" id="698738.OLEAN_C21250"/>
<evidence type="ECO:0008006" key="4">
    <source>
        <dbReference type="Google" id="ProtNLM"/>
    </source>
</evidence>
<keyword evidence="3" id="KW-1185">Reference proteome</keyword>
<gene>
    <name evidence="2" type="ORF">OLEAN_C21250</name>
</gene>
<dbReference type="EMBL" id="FO203512">
    <property type="protein sequence ID" value="CCK76301.1"/>
    <property type="molecule type" value="Genomic_DNA"/>
</dbReference>
<evidence type="ECO:0000256" key="1">
    <source>
        <dbReference type="SAM" id="SignalP"/>
    </source>
</evidence>
<sequence>MLYLIKTHLRVLMSALLLSLLVGCSSAPQSSTGQAVYYALQTDVQLRLWVDHCQDISGKVKQVAWQAKTNWWRRNGAFVEGADYGLTREIMLVSGDRDVTGANIALGLTTQVVDDAEAEMQLILDSSGDQEKLCLNMLSKFNDGDYDLRDNNKFYPTLVDLQRRAQRDGKNLEEKAAALALNKQRKFGRSLYVVEKLAKRSGCPGASVKVIKSDWPHEVYDVQCPDNSYILVRCEWGNCLLNE</sequence>
<proteinExistence type="predicted"/>
<organism evidence="2 3">
    <name type="scientific">Oleispira antarctica RB-8</name>
    <dbReference type="NCBI Taxonomy" id="698738"/>
    <lineage>
        <taxon>Bacteria</taxon>
        <taxon>Pseudomonadati</taxon>
        <taxon>Pseudomonadota</taxon>
        <taxon>Gammaproteobacteria</taxon>
        <taxon>Oceanospirillales</taxon>
        <taxon>Oceanospirillaceae</taxon>
        <taxon>Oleispira</taxon>
    </lineage>
</organism>
<dbReference type="KEGG" id="oai:OLEAN_C21250"/>